<dbReference type="PANTHER" id="PTHR30250:SF10">
    <property type="entry name" value="LIPOPOLYSACCHARIDE BIOSYNTHESIS PROTEIN WZXC"/>
    <property type="match status" value="1"/>
</dbReference>
<dbReference type="Pfam" id="PF13440">
    <property type="entry name" value="Polysacc_synt_3"/>
    <property type="match status" value="1"/>
</dbReference>
<evidence type="ECO:0000313" key="9">
    <source>
        <dbReference type="EMBL" id="MBK1656926.1"/>
    </source>
</evidence>
<feature type="compositionally biased region" description="Basic and acidic residues" evidence="7">
    <location>
        <begin position="11"/>
        <end position="21"/>
    </location>
</feature>
<dbReference type="Proteomes" id="UP000697995">
    <property type="component" value="Unassembled WGS sequence"/>
</dbReference>
<feature type="transmembrane region" description="Helical" evidence="8">
    <location>
        <begin position="236"/>
        <end position="259"/>
    </location>
</feature>
<evidence type="ECO:0000256" key="8">
    <source>
        <dbReference type="SAM" id="Phobius"/>
    </source>
</evidence>
<evidence type="ECO:0000256" key="1">
    <source>
        <dbReference type="ARBA" id="ARBA00004651"/>
    </source>
</evidence>
<feature type="transmembrane region" description="Helical" evidence="8">
    <location>
        <begin position="132"/>
        <end position="155"/>
    </location>
</feature>
<evidence type="ECO:0008006" key="11">
    <source>
        <dbReference type="Google" id="ProtNLM"/>
    </source>
</evidence>
<feature type="transmembrane region" description="Helical" evidence="8">
    <location>
        <begin position="529"/>
        <end position="549"/>
    </location>
</feature>
<feature type="transmembrane region" description="Helical" evidence="8">
    <location>
        <begin position="100"/>
        <end position="120"/>
    </location>
</feature>
<evidence type="ECO:0000256" key="4">
    <source>
        <dbReference type="ARBA" id="ARBA00022692"/>
    </source>
</evidence>
<evidence type="ECO:0000256" key="3">
    <source>
        <dbReference type="ARBA" id="ARBA00022475"/>
    </source>
</evidence>
<evidence type="ECO:0000256" key="6">
    <source>
        <dbReference type="ARBA" id="ARBA00023136"/>
    </source>
</evidence>
<gene>
    <name evidence="9" type="ORF">CKO45_01630</name>
</gene>
<feature type="transmembrane region" description="Helical" evidence="8">
    <location>
        <begin position="315"/>
        <end position="336"/>
    </location>
</feature>
<keyword evidence="5 8" id="KW-1133">Transmembrane helix</keyword>
<feature type="region of interest" description="Disordered" evidence="7">
    <location>
        <begin position="1"/>
        <end position="75"/>
    </location>
</feature>
<sequence>MSVRPSGSRHSGSDGTRENPSRSRPQALCAATRPVSSHSPAAPFRVPVTRPRGYSVQRRARRAAPLQRRQAAAAKERRRGSCIGDVAALRIRLPGPHAPAWVIAESLGAALFSFVSMLAIGRVIGPQDAGTGTVAIAAFLLLDVFGATLFSDAVVQLPGLRRRHGESAATASALAGCVLGLLLAGAGPVLAAGSGAPQVAWLALALAPLMPLSAVCGTAAGLLLRRQRYRILALRLLLGQPLALGTGLLLGLAGCGPWAMIGAQAVATLVTFILLATGGGVPLRPRLHRGALRELWPVAGPQVAGVALLAGRYRIFLLLLGLMVPQAVLALSHFAFRLLDAASSVVWHATGRLALPRLCAAQADRAALAEIYGEIAQLQAVIGLPLALGLALVGPDLTHVLLGPAWAGTGDAVRVASMAAIAGFLYGDQVSLFVALGRTRVNFWIACAMLLLPVAALLLLRPQTPVGAALAWSVPGVLLAPVIGWTVLHHLQRGPGWLLRRIAPALLASLAMALIVAVVQAALTAPLLRLAGAVLAGGAGYAVVLWLALGRRLPAALVQVRLPRPA</sequence>
<feature type="transmembrane region" description="Helical" evidence="8">
    <location>
        <begin position="265"/>
        <end position="283"/>
    </location>
</feature>
<protein>
    <recommendedName>
        <fullName evidence="11">Lipopolysaccharide biosynthesis protein</fullName>
    </recommendedName>
</protein>
<keyword evidence="4 8" id="KW-0812">Transmembrane</keyword>
<dbReference type="PANTHER" id="PTHR30250">
    <property type="entry name" value="PST FAMILY PREDICTED COLANIC ACID TRANSPORTER"/>
    <property type="match status" value="1"/>
</dbReference>
<feature type="transmembrane region" description="Helical" evidence="8">
    <location>
        <begin position="415"/>
        <end position="436"/>
    </location>
</feature>
<comment type="caution">
    <text evidence="9">The sequence shown here is derived from an EMBL/GenBank/DDBJ whole genome shotgun (WGS) entry which is preliminary data.</text>
</comment>
<feature type="compositionally biased region" description="Low complexity" evidence="7">
    <location>
        <begin position="63"/>
        <end position="73"/>
    </location>
</feature>
<proteinExistence type="inferred from homology"/>
<keyword evidence="6 8" id="KW-0472">Membrane</keyword>
<name>A0ABS1CRL7_9PROT</name>
<accession>A0ABS1CRL7</accession>
<feature type="transmembrane region" description="Helical" evidence="8">
    <location>
        <begin position="167"/>
        <end position="187"/>
    </location>
</feature>
<comment type="subcellular location">
    <subcellularLocation>
        <location evidence="1">Cell membrane</location>
        <topology evidence="1">Multi-pass membrane protein</topology>
    </subcellularLocation>
</comment>
<dbReference type="EMBL" id="NRSG01000005">
    <property type="protein sequence ID" value="MBK1656926.1"/>
    <property type="molecule type" value="Genomic_DNA"/>
</dbReference>
<keyword evidence="10" id="KW-1185">Reference proteome</keyword>
<reference evidence="9 10" key="1">
    <citation type="journal article" date="2020" name="Microorganisms">
        <title>Osmotic Adaptation and Compatible Solute Biosynthesis of Phototrophic Bacteria as Revealed from Genome Analyses.</title>
        <authorList>
            <person name="Imhoff J.F."/>
            <person name="Rahn T."/>
            <person name="Kunzel S."/>
            <person name="Keller A."/>
            <person name="Neulinger S.C."/>
        </authorList>
    </citation>
    <scope>NUCLEOTIDE SEQUENCE [LARGE SCALE GENOMIC DNA]</scope>
    <source>
        <strain evidence="9 10">DSM 15382</strain>
    </source>
</reference>
<feature type="transmembrane region" description="Helical" evidence="8">
    <location>
        <begin position="443"/>
        <end position="460"/>
    </location>
</feature>
<evidence type="ECO:0000313" key="10">
    <source>
        <dbReference type="Proteomes" id="UP000697995"/>
    </source>
</evidence>
<comment type="similarity">
    <text evidence="2">Belongs to the polysaccharide synthase family.</text>
</comment>
<keyword evidence="3" id="KW-1003">Cell membrane</keyword>
<feature type="transmembrane region" description="Helical" evidence="8">
    <location>
        <begin position="199"/>
        <end position="224"/>
    </location>
</feature>
<organism evidence="9 10">
    <name type="scientific">Paracraurococcus ruber</name>
    <dbReference type="NCBI Taxonomy" id="77675"/>
    <lineage>
        <taxon>Bacteria</taxon>
        <taxon>Pseudomonadati</taxon>
        <taxon>Pseudomonadota</taxon>
        <taxon>Alphaproteobacteria</taxon>
        <taxon>Acetobacterales</taxon>
        <taxon>Roseomonadaceae</taxon>
        <taxon>Paracraurococcus</taxon>
    </lineage>
</organism>
<evidence type="ECO:0000256" key="7">
    <source>
        <dbReference type="SAM" id="MobiDB-lite"/>
    </source>
</evidence>
<feature type="transmembrane region" description="Helical" evidence="8">
    <location>
        <begin position="466"/>
        <end position="491"/>
    </location>
</feature>
<evidence type="ECO:0000256" key="2">
    <source>
        <dbReference type="ARBA" id="ARBA00007430"/>
    </source>
</evidence>
<dbReference type="InterPro" id="IPR050833">
    <property type="entry name" value="Poly_Biosynth_Transport"/>
</dbReference>
<feature type="transmembrane region" description="Helical" evidence="8">
    <location>
        <begin position="503"/>
        <end position="523"/>
    </location>
</feature>
<evidence type="ECO:0000256" key="5">
    <source>
        <dbReference type="ARBA" id="ARBA00022989"/>
    </source>
</evidence>